<evidence type="ECO:0000259" key="4">
    <source>
        <dbReference type="PROSITE" id="PS01124"/>
    </source>
</evidence>
<dbReference type="InterPro" id="IPR018060">
    <property type="entry name" value="HTH_AraC"/>
</dbReference>
<dbReference type="PROSITE" id="PS00041">
    <property type="entry name" value="HTH_ARAC_FAMILY_1"/>
    <property type="match status" value="1"/>
</dbReference>
<evidence type="ECO:0000256" key="3">
    <source>
        <dbReference type="ARBA" id="ARBA00023163"/>
    </source>
</evidence>
<dbReference type="InterPro" id="IPR018062">
    <property type="entry name" value="HTH_AraC-typ_CS"/>
</dbReference>
<keyword evidence="6" id="KW-1185">Reference proteome</keyword>
<organism evidence="5 6">
    <name type="scientific">Rhodococcus gordoniae</name>
    <dbReference type="NCBI Taxonomy" id="223392"/>
    <lineage>
        <taxon>Bacteria</taxon>
        <taxon>Bacillati</taxon>
        <taxon>Actinomycetota</taxon>
        <taxon>Actinomycetes</taxon>
        <taxon>Mycobacteriales</taxon>
        <taxon>Nocardiaceae</taxon>
        <taxon>Rhodococcus</taxon>
    </lineage>
</organism>
<dbReference type="InterPro" id="IPR035418">
    <property type="entry name" value="AraC-bd_2"/>
</dbReference>
<name>A0A379M138_9NOCA</name>
<evidence type="ECO:0000256" key="1">
    <source>
        <dbReference type="ARBA" id="ARBA00023015"/>
    </source>
</evidence>
<keyword evidence="2" id="KW-0238">DNA-binding</keyword>
<reference evidence="5 6" key="1">
    <citation type="submission" date="2018-06" db="EMBL/GenBank/DDBJ databases">
        <authorList>
            <consortium name="Pathogen Informatics"/>
            <person name="Doyle S."/>
        </authorList>
    </citation>
    <scope>NUCLEOTIDE SEQUENCE [LARGE SCALE GENOMIC DNA]</scope>
    <source>
        <strain evidence="5 6">NCTC13296</strain>
    </source>
</reference>
<dbReference type="PRINTS" id="PR00032">
    <property type="entry name" value="HTHARAC"/>
</dbReference>
<dbReference type="InterPro" id="IPR020449">
    <property type="entry name" value="Tscrpt_reg_AraC-type_HTH"/>
</dbReference>
<dbReference type="InterPro" id="IPR009057">
    <property type="entry name" value="Homeodomain-like_sf"/>
</dbReference>
<dbReference type="Pfam" id="PF12833">
    <property type="entry name" value="HTH_18"/>
    <property type="match status" value="1"/>
</dbReference>
<dbReference type="PROSITE" id="PS01124">
    <property type="entry name" value="HTH_ARAC_FAMILY_2"/>
    <property type="match status" value="1"/>
</dbReference>
<dbReference type="PANTHER" id="PTHR46796">
    <property type="entry name" value="HTH-TYPE TRANSCRIPTIONAL ACTIVATOR RHAS-RELATED"/>
    <property type="match status" value="1"/>
</dbReference>
<dbReference type="SMART" id="SM00342">
    <property type="entry name" value="HTH_ARAC"/>
    <property type="match status" value="1"/>
</dbReference>
<dbReference type="AlphaFoldDB" id="A0A379M138"/>
<gene>
    <name evidence="5" type="primary">ureR_1</name>
    <name evidence="5" type="ORF">NCTC13296_02686</name>
</gene>
<dbReference type="InterPro" id="IPR050204">
    <property type="entry name" value="AraC_XylS_family_regulators"/>
</dbReference>
<evidence type="ECO:0000256" key="2">
    <source>
        <dbReference type="ARBA" id="ARBA00023125"/>
    </source>
</evidence>
<keyword evidence="1" id="KW-0805">Transcription regulation</keyword>
<dbReference type="GO" id="GO:0043565">
    <property type="term" value="F:sequence-specific DNA binding"/>
    <property type="evidence" value="ECO:0007669"/>
    <property type="project" value="InterPro"/>
</dbReference>
<dbReference type="GO" id="GO:0003700">
    <property type="term" value="F:DNA-binding transcription factor activity"/>
    <property type="evidence" value="ECO:0007669"/>
    <property type="project" value="InterPro"/>
</dbReference>
<dbReference type="Pfam" id="PF14525">
    <property type="entry name" value="AraC_binding_2"/>
    <property type="match status" value="1"/>
</dbReference>
<feature type="domain" description="HTH araC/xylS-type" evidence="4">
    <location>
        <begin position="234"/>
        <end position="332"/>
    </location>
</feature>
<protein>
    <submittedName>
        <fullName evidence="5">AraC family transcriptional regulator</fullName>
    </submittedName>
</protein>
<accession>A0A379M138</accession>
<evidence type="ECO:0000313" key="5">
    <source>
        <dbReference type="EMBL" id="SUE15822.1"/>
    </source>
</evidence>
<proteinExistence type="predicted"/>
<keyword evidence="3" id="KW-0804">Transcription</keyword>
<dbReference type="Proteomes" id="UP000254569">
    <property type="component" value="Unassembled WGS sequence"/>
</dbReference>
<dbReference type="SUPFAM" id="SSF46689">
    <property type="entry name" value="Homeodomain-like"/>
    <property type="match status" value="2"/>
</dbReference>
<dbReference type="EMBL" id="UGVI01000001">
    <property type="protein sequence ID" value="SUE15822.1"/>
    <property type="molecule type" value="Genomic_DNA"/>
</dbReference>
<sequence>MHIARLPDGSRDYVIQVSVVVSLESVSVPEIEDWDEASRAVADVYFPHRLTGLGTTDRPGLELVSADLGGVTIGRMSWGADVAIECDYPGAYEVNIPLSGRLESRGRSGVVVSQPGSATVFRADTPSLITRWDAECSVLGIKFDREHLEREADRILGGPLRSRLELPDRIDLKGSAQEWHGLVASLSDQLTGATHVLTNPLVSAQLAGAVTTAFVLAVAPADGLSPAPRPGMVRRVLNALREDPGRAWTAADMAEIAGTSVRRLQEAFSEYVGSSPSACLLDIRLDRAHADLAAGGITVADVAFRWGFGHPGRFAAAFRKRYGVAPAEVLRG</sequence>
<evidence type="ECO:0000313" key="6">
    <source>
        <dbReference type="Proteomes" id="UP000254569"/>
    </source>
</evidence>
<dbReference type="Gene3D" id="1.10.10.60">
    <property type="entry name" value="Homeodomain-like"/>
    <property type="match status" value="1"/>
</dbReference>